<feature type="region of interest" description="Disordered" evidence="1">
    <location>
        <begin position="237"/>
        <end position="256"/>
    </location>
</feature>
<gene>
    <name evidence="2" type="ORF">Pan181_35840</name>
</gene>
<evidence type="ECO:0008006" key="4">
    <source>
        <dbReference type="Google" id="ProtNLM"/>
    </source>
</evidence>
<evidence type="ECO:0000313" key="3">
    <source>
        <dbReference type="Proteomes" id="UP000315750"/>
    </source>
</evidence>
<dbReference type="InterPro" id="IPR032675">
    <property type="entry name" value="LRR_dom_sf"/>
</dbReference>
<proteinExistence type="predicted"/>
<reference evidence="2 3" key="1">
    <citation type="submission" date="2019-02" db="EMBL/GenBank/DDBJ databases">
        <title>Deep-cultivation of Planctomycetes and their phenomic and genomic characterization uncovers novel biology.</title>
        <authorList>
            <person name="Wiegand S."/>
            <person name="Jogler M."/>
            <person name="Boedeker C."/>
            <person name="Pinto D."/>
            <person name="Vollmers J."/>
            <person name="Rivas-Marin E."/>
            <person name="Kohn T."/>
            <person name="Peeters S.H."/>
            <person name="Heuer A."/>
            <person name="Rast P."/>
            <person name="Oberbeckmann S."/>
            <person name="Bunk B."/>
            <person name="Jeske O."/>
            <person name="Meyerdierks A."/>
            <person name="Storesund J.E."/>
            <person name="Kallscheuer N."/>
            <person name="Luecker S."/>
            <person name="Lage O.M."/>
            <person name="Pohl T."/>
            <person name="Merkel B.J."/>
            <person name="Hornburger P."/>
            <person name="Mueller R.-W."/>
            <person name="Bruemmer F."/>
            <person name="Labrenz M."/>
            <person name="Spormann A.M."/>
            <person name="Op den Camp H."/>
            <person name="Overmann J."/>
            <person name="Amann R."/>
            <person name="Jetten M.S.M."/>
            <person name="Mascher T."/>
            <person name="Medema M.H."/>
            <person name="Devos D.P."/>
            <person name="Kaster A.-K."/>
            <person name="Ovreas L."/>
            <person name="Rohde M."/>
            <person name="Galperin M.Y."/>
            <person name="Jogler C."/>
        </authorList>
    </citation>
    <scope>NUCLEOTIDE SEQUENCE [LARGE SCALE GENOMIC DNA]</scope>
    <source>
        <strain evidence="2 3">Pan181</strain>
    </source>
</reference>
<sequence length="256" mass="28700">MFNWLRNQFRRPTQSPNVQMEDPPVVAVTRPSCNCLNAQYSGGRWPNLALHGEVQDERAPAWIQLLELIEQAAADGREEFAPGRDIDPHDWTQIVTLPASIAKLTRVRRLTLYGSSLVRIPPQIGEMAALENFTPYTSYRLHWLPFEITRCKRLIDSTVSTRALYGNYKYRPPFPNLPQSALDATPETCSLCNRPFGDSIPHQVWISLKVATDVLPLLVHACSKKCLSHLPGTPERYVSGPHRGGPNVAQPPVGLC</sequence>
<organism evidence="2 3">
    <name type="scientific">Aeoliella mucimassa</name>
    <dbReference type="NCBI Taxonomy" id="2527972"/>
    <lineage>
        <taxon>Bacteria</taxon>
        <taxon>Pseudomonadati</taxon>
        <taxon>Planctomycetota</taxon>
        <taxon>Planctomycetia</taxon>
        <taxon>Pirellulales</taxon>
        <taxon>Lacipirellulaceae</taxon>
        <taxon>Aeoliella</taxon>
    </lineage>
</organism>
<dbReference type="KEGG" id="amuc:Pan181_35840"/>
<protein>
    <recommendedName>
        <fullName evidence="4">Leucine Rich repeats (2 copies)</fullName>
    </recommendedName>
</protein>
<keyword evidence="3" id="KW-1185">Reference proteome</keyword>
<name>A0A518ARL7_9BACT</name>
<dbReference type="Proteomes" id="UP000315750">
    <property type="component" value="Chromosome"/>
</dbReference>
<dbReference type="AlphaFoldDB" id="A0A518ARL7"/>
<dbReference type="EMBL" id="CP036278">
    <property type="protein sequence ID" value="QDU57369.1"/>
    <property type="molecule type" value="Genomic_DNA"/>
</dbReference>
<evidence type="ECO:0000313" key="2">
    <source>
        <dbReference type="EMBL" id="QDU57369.1"/>
    </source>
</evidence>
<dbReference type="Gene3D" id="3.80.10.10">
    <property type="entry name" value="Ribonuclease Inhibitor"/>
    <property type="match status" value="1"/>
</dbReference>
<accession>A0A518ARL7</accession>
<evidence type="ECO:0000256" key="1">
    <source>
        <dbReference type="SAM" id="MobiDB-lite"/>
    </source>
</evidence>